<keyword evidence="1" id="KW-0812">Transmembrane</keyword>
<keyword evidence="1" id="KW-0472">Membrane</keyword>
<reference evidence="2" key="2">
    <citation type="submission" date="2020-09" db="EMBL/GenBank/DDBJ databases">
        <authorList>
            <person name="Sun Q."/>
            <person name="Zhou Y."/>
        </authorList>
    </citation>
    <scope>NUCLEOTIDE SEQUENCE</scope>
    <source>
        <strain evidence="2">CGMCC 1.12360</strain>
    </source>
</reference>
<gene>
    <name evidence="2" type="ORF">GCM10010978_00950</name>
</gene>
<evidence type="ECO:0000256" key="1">
    <source>
        <dbReference type="SAM" id="Phobius"/>
    </source>
</evidence>
<accession>A0A8J2ZP29</accession>
<protein>
    <submittedName>
        <fullName evidence="2">Uncharacterized protein</fullName>
    </submittedName>
</protein>
<feature type="transmembrane region" description="Helical" evidence="1">
    <location>
        <begin position="6"/>
        <end position="22"/>
    </location>
</feature>
<keyword evidence="1" id="KW-1133">Transmembrane helix</keyword>
<dbReference type="RefSeq" id="WP_188390393.1">
    <property type="nucleotide sequence ID" value="NZ_BMEV01000001.1"/>
</dbReference>
<keyword evidence="3" id="KW-1185">Reference proteome</keyword>
<dbReference type="EMBL" id="BMEV01000001">
    <property type="protein sequence ID" value="GGH68199.1"/>
    <property type="molecule type" value="Genomic_DNA"/>
</dbReference>
<name>A0A8J2ZP29_9BACI</name>
<evidence type="ECO:0000313" key="3">
    <source>
        <dbReference type="Proteomes" id="UP000602050"/>
    </source>
</evidence>
<feature type="transmembrane region" description="Helical" evidence="1">
    <location>
        <begin position="50"/>
        <end position="72"/>
    </location>
</feature>
<organism evidence="2 3">
    <name type="scientific">Compostibacillus humi</name>
    <dbReference type="NCBI Taxonomy" id="1245525"/>
    <lineage>
        <taxon>Bacteria</taxon>
        <taxon>Bacillati</taxon>
        <taxon>Bacillota</taxon>
        <taxon>Bacilli</taxon>
        <taxon>Bacillales</taxon>
        <taxon>Bacillaceae</taxon>
        <taxon>Compostibacillus</taxon>
    </lineage>
</organism>
<reference evidence="2" key="1">
    <citation type="journal article" date="2014" name="Int. J. Syst. Evol. Microbiol.">
        <title>Complete genome sequence of Corynebacterium casei LMG S-19264T (=DSM 44701T), isolated from a smear-ripened cheese.</title>
        <authorList>
            <consortium name="US DOE Joint Genome Institute (JGI-PGF)"/>
            <person name="Walter F."/>
            <person name="Albersmeier A."/>
            <person name="Kalinowski J."/>
            <person name="Ruckert C."/>
        </authorList>
    </citation>
    <scope>NUCLEOTIDE SEQUENCE</scope>
    <source>
        <strain evidence="2">CGMCC 1.12360</strain>
    </source>
</reference>
<comment type="caution">
    <text evidence="2">The sequence shown here is derived from an EMBL/GenBank/DDBJ whole genome shotgun (WGS) entry which is preliminary data.</text>
</comment>
<sequence>MDLLLWIFICVVIIGLVVLAFMKKGMERKLALIAANTEVEESAAKKAKSIIWWIGCTAVWGIVSMIVIVWWFHTRFG</sequence>
<evidence type="ECO:0000313" key="2">
    <source>
        <dbReference type="EMBL" id="GGH68199.1"/>
    </source>
</evidence>
<dbReference type="AlphaFoldDB" id="A0A8J2ZP29"/>
<dbReference type="Proteomes" id="UP000602050">
    <property type="component" value="Unassembled WGS sequence"/>
</dbReference>
<proteinExistence type="predicted"/>